<reference evidence="1" key="1">
    <citation type="submission" date="2022-08" db="UniProtKB">
        <authorList>
            <consortium name="EnsemblMetazoa"/>
        </authorList>
    </citation>
    <scope>IDENTIFICATION</scope>
    <source>
        <strain evidence="1">Israel</strain>
    </source>
</reference>
<dbReference type="AlphaFoldDB" id="A0A1B0DI76"/>
<protein>
    <submittedName>
        <fullName evidence="1">Uncharacterized protein</fullName>
    </submittedName>
</protein>
<accession>A0A1B0DI76</accession>
<dbReference type="Gene3D" id="3.30.30.30">
    <property type="match status" value="1"/>
</dbReference>
<proteinExistence type="predicted"/>
<dbReference type="VEuPathDB" id="VectorBase:PPAI007860"/>
<sequence length="120" mass="13473">KRFPYYKIESDPKRNTVVFRIGEDVYSVEELVAQLLQKAKQFAEETAEQKITEVSCLMVFLRISWTFGTLVPPPNKITCVTTSIDNPEAAKARLITLGTRSNKSPQSDSNCSLVTCILKS</sequence>
<dbReference type="Proteomes" id="UP000092462">
    <property type="component" value="Unassembled WGS sequence"/>
</dbReference>
<name>A0A1B0DI76_PHLPP</name>
<dbReference type="EnsemblMetazoa" id="PPAI007860-RA">
    <property type="protein sequence ID" value="PPAI007860-PA"/>
    <property type="gene ID" value="PPAI007860"/>
</dbReference>
<dbReference type="EMBL" id="AJVK01062120">
    <property type="status" value="NOT_ANNOTATED_CDS"/>
    <property type="molecule type" value="Genomic_DNA"/>
</dbReference>
<keyword evidence="2" id="KW-1185">Reference proteome</keyword>
<dbReference type="Gene3D" id="3.30.420.40">
    <property type="match status" value="1"/>
</dbReference>
<evidence type="ECO:0000313" key="2">
    <source>
        <dbReference type="Proteomes" id="UP000092462"/>
    </source>
</evidence>
<organism evidence="1 2">
    <name type="scientific">Phlebotomus papatasi</name>
    <name type="common">Sandfly</name>
    <dbReference type="NCBI Taxonomy" id="29031"/>
    <lineage>
        <taxon>Eukaryota</taxon>
        <taxon>Metazoa</taxon>
        <taxon>Ecdysozoa</taxon>
        <taxon>Arthropoda</taxon>
        <taxon>Hexapoda</taxon>
        <taxon>Insecta</taxon>
        <taxon>Pterygota</taxon>
        <taxon>Neoptera</taxon>
        <taxon>Endopterygota</taxon>
        <taxon>Diptera</taxon>
        <taxon>Nematocera</taxon>
        <taxon>Psychodoidea</taxon>
        <taxon>Psychodidae</taxon>
        <taxon>Phlebotomus</taxon>
        <taxon>Phlebotomus</taxon>
    </lineage>
</organism>
<dbReference type="VEuPathDB" id="VectorBase:PPAPM1_012011"/>
<evidence type="ECO:0000313" key="1">
    <source>
        <dbReference type="EnsemblMetazoa" id="PPAI007860-PA"/>
    </source>
</evidence>